<evidence type="ECO:0000256" key="2">
    <source>
        <dbReference type="ARBA" id="ARBA00022670"/>
    </source>
</evidence>
<dbReference type="InterPro" id="IPR054722">
    <property type="entry name" value="PolX-like_BBD"/>
</dbReference>
<feature type="region of interest" description="Disordered" evidence="6">
    <location>
        <begin position="41"/>
        <end position="60"/>
    </location>
</feature>
<dbReference type="Gene3D" id="3.30.420.10">
    <property type="entry name" value="Ribonuclease H-like superfamily/Ribonuclease H"/>
    <property type="match status" value="1"/>
</dbReference>
<dbReference type="SUPFAM" id="SSF53098">
    <property type="entry name" value="Ribonuclease H-like"/>
    <property type="match status" value="1"/>
</dbReference>
<evidence type="ECO:0000256" key="5">
    <source>
        <dbReference type="ARBA" id="ARBA00049244"/>
    </source>
</evidence>
<dbReference type="Pfam" id="PF22936">
    <property type="entry name" value="Pol_BBD"/>
    <property type="match status" value="1"/>
</dbReference>
<dbReference type="GO" id="GO:0003723">
    <property type="term" value="F:RNA binding"/>
    <property type="evidence" value="ECO:0007669"/>
    <property type="project" value="UniProtKB-KW"/>
</dbReference>
<dbReference type="AlphaFoldDB" id="A0A9Q3DWP9"/>
<comment type="catalytic activity">
    <reaction evidence="5">
        <text>DNA(n) + a 2'-deoxyribonucleoside 5'-triphosphate = DNA(n+1) + diphosphate</text>
        <dbReference type="Rhea" id="RHEA:22508"/>
        <dbReference type="Rhea" id="RHEA-COMP:17339"/>
        <dbReference type="Rhea" id="RHEA-COMP:17340"/>
        <dbReference type="ChEBI" id="CHEBI:33019"/>
        <dbReference type="ChEBI" id="CHEBI:61560"/>
        <dbReference type="ChEBI" id="CHEBI:173112"/>
        <dbReference type="EC" id="2.7.7.7"/>
    </reaction>
</comment>
<protein>
    <recommendedName>
        <fullName evidence="7">Integrase catalytic domain-containing protein</fullName>
    </recommendedName>
</protein>
<keyword evidence="2" id="KW-0378">Hydrolase</keyword>
<feature type="domain" description="Integrase catalytic" evidence="7">
    <location>
        <begin position="305"/>
        <end position="425"/>
    </location>
</feature>
<dbReference type="InterPro" id="IPR039537">
    <property type="entry name" value="Retrotran_Ty1/copia-like"/>
</dbReference>
<dbReference type="InterPro" id="IPR001584">
    <property type="entry name" value="Integrase_cat-core"/>
</dbReference>
<evidence type="ECO:0000259" key="7">
    <source>
        <dbReference type="PROSITE" id="PS50994"/>
    </source>
</evidence>
<accession>A0A9Q3DWP9</accession>
<evidence type="ECO:0000256" key="6">
    <source>
        <dbReference type="SAM" id="MobiDB-lite"/>
    </source>
</evidence>
<gene>
    <name evidence="8" type="ORF">O181_051215</name>
</gene>
<dbReference type="GO" id="GO:0015074">
    <property type="term" value="P:DNA integration"/>
    <property type="evidence" value="ECO:0007669"/>
    <property type="project" value="InterPro"/>
</dbReference>
<sequence length="425" mass="48359">MQLAQRFQQKEETKTDSNIMAFAAGRGQTNNMSCQHYSTQVSQQTNAWTKSRPDNRLSRYPHPSMQSAAWATKWLIPKNPCSHWAMDCPRKSAGKPPIEDPKKRDATFKYHKSKFVSHPTLVSVEAEKKEEAKSMSIQATTEDSKLVLIDSGATHHVAGYCLLFITYKKINLELSVAKRAKHPVLSIGTIKLCTQDGELWLCNALHCEDVPRIVMSLGRFHTNNSQVDFRNDIVCFRQNKTACNSIKVNNRWLLNSIPNACCNKITLKEKNLMSTLFHDRLEHVSMRTVRLMKKHMPFILSLQQVACTPGDVIAVDIMGPLPLSVDKFLYAMVIIDHFSSLVAFIPLKAKSEAAKNLKEWLVQFANIAHTRIKRVNTDNGGEFKSSFLLPFFKERVVVHERTIPYEHHQNSNVEQTNRTLAEAAR</sequence>
<evidence type="ECO:0000313" key="9">
    <source>
        <dbReference type="Proteomes" id="UP000765509"/>
    </source>
</evidence>
<name>A0A9Q3DWP9_9BASI</name>
<dbReference type="GO" id="GO:0008233">
    <property type="term" value="F:peptidase activity"/>
    <property type="evidence" value="ECO:0007669"/>
    <property type="project" value="UniProtKB-KW"/>
</dbReference>
<dbReference type="Proteomes" id="UP000765509">
    <property type="component" value="Unassembled WGS sequence"/>
</dbReference>
<dbReference type="GO" id="GO:0005634">
    <property type="term" value="C:nucleus"/>
    <property type="evidence" value="ECO:0007669"/>
    <property type="project" value="UniProtKB-ARBA"/>
</dbReference>
<dbReference type="PANTHER" id="PTHR42648:SF24">
    <property type="entry name" value="INTEGRASE CATALYTIC DOMAIN-CONTAINING PROTEIN"/>
    <property type="match status" value="1"/>
</dbReference>
<dbReference type="GO" id="GO:0032196">
    <property type="term" value="P:transposition"/>
    <property type="evidence" value="ECO:0007669"/>
    <property type="project" value="UniProtKB-KW"/>
</dbReference>
<dbReference type="InterPro" id="IPR012337">
    <property type="entry name" value="RNaseH-like_sf"/>
</dbReference>
<evidence type="ECO:0000256" key="1">
    <source>
        <dbReference type="ARBA" id="ARBA00022578"/>
    </source>
</evidence>
<evidence type="ECO:0000256" key="3">
    <source>
        <dbReference type="ARBA" id="ARBA00022884"/>
    </source>
</evidence>
<comment type="caution">
    <text evidence="8">The sequence shown here is derived from an EMBL/GenBank/DDBJ whole genome shotgun (WGS) entry which is preliminary data.</text>
</comment>
<dbReference type="OrthoDB" id="3255262at2759"/>
<organism evidence="8 9">
    <name type="scientific">Austropuccinia psidii MF-1</name>
    <dbReference type="NCBI Taxonomy" id="1389203"/>
    <lineage>
        <taxon>Eukaryota</taxon>
        <taxon>Fungi</taxon>
        <taxon>Dikarya</taxon>
        <taxon>Basidiomycota</taxon>
        <taxon>Pucciniomycotina</taxon>
        <taxon>Pucciniomycetes</taxon>
        <taxon>Pucciniales</taxon>
        <taxon>Sphaerophragmiaceae</taxon>
        <taxon>Austropuccinia</taxon>
    </lineage>
</organism>
<dbReference type="GO" id="GO:0006508">
    <property type="term" value="P:proteolysis"/>
    <property type="evidence" value="ECO:0007669"/>
    <property type="project" value="UniProtKB-KW"/>
</dbReference>
<keyword evidence="3" id="KW-0694">RNA-binding</keyword>
<reference evidence="8" key="1">
    <citation type="submission" date="2021-03" db="EMBL/GenBank/DDBJ databases">
        <title>Draft genome sequence of rust myrtle Austropuccinia psidii MF-1, a brazilian biotype.</title>
        <authorList>
            <person name="Quecine M.C."/>
            <person name="Pachon D.M.R."/>
            <person name="Bonatelli M.L."/>
            <person name="Correr F.H."/>
            <person name="Franceschini L.M."/>
            <person name="Leite T.F."/>
            <person name="Margarido G.R.A."/>
            <person name="Almeida C.A."/>
            <person name="Ferrarezi J.A."/>
            <person name="Labate C.A."/>
        </authorList>
    </citation>
    <scope>NUCLEOTIDE SEQUENCE</scope>
    <source>
        <strain evidence="8">MF-1</strain>
    </source>
</reference>
<keyword evidence="2" id="KW-0645">Protease</keyword>
<dbReference type="InterPro" id="IPR036397">
    <property type="entry name" value="RNaseH_sf"/>
</dbReference>
<dbReference type="EMBL" id="AVOT02022218">
    <property type="protein sequence ID" value="MBW0511500.1"/>
    <property type="molecule type" value="Genomic_DNA"/>
</dbReference>
<evidence type="ECO:0000313" key="8">
    <source>
        <dbReference type="EMBL" id="MBW0511500.1"/>
    </source>
</evidence>
<evidence type="ECO:0000256" key="4">
    <source>
        <dbReference type="ARBA" id="ARBA00048173"/>
    </source>
</evidence>
<proteinExistence type="predicted"/>
<keyword evidence="9" id="KW-1185">Reference proteome</keyword>
<dbReference type="PROSITE" id="PS50994">
    <property type="entry name" value="INTEGRASE"/>
    <property type="match status" value="1"/>
</dbReference>
<dbReference type="GO" id="GO:0003964">
    <property type="term" value="F:RNA-directed DNA polymerase activity"/>
    <property type="evidence" value="ECO:0007669"/>
    <property type="project" value="UniProtKB-EC"/>
</dbReference>
<dbReference type="PANTHER" id="PTHR42648">
    <property type="entry name" value="TRANSPOSASE, PUTATIVE-RELATED"/>
    <property type="match status" value="1"/>
</dbReference>
<comment type="catalytic activity">
    <reaction evidence="4">
        <text>DNA(n) + a 2'-deoxyribonucleoside 5'-triphosphate = DNA(n+1) + diphosphate</text>
        <dbReference type="Rhea" id="RHEA:22508"/>
        <dbReference type="Rhea" id="RHEA-COMP:17339"/>
        <dbReference type="Rhea" id="RHEA-COMP:17340"/>
        <dbReference type="ChEBI" id="CHEBI:33019"/>
        <dbReference type="ChEBI" id="CHEBI:61560"/>
        <dbReference type="ChEBI" id="CHEBI:173112"/>
        <dbReference type="EC" id="2.7.7.49"/>
    </reaction>
</comment>
<keyword evidence="1" id="KW-0815">Transposition</keyword>
<dbReference type="GO" id="GO:0003887">
    <property type="term" value="F:DNA-directed DNA polymerase activity"/>
    <property type="evidence" value="ECO:0007669"/>
    <property type="project" value="UniProtKB-EC"/>
</dbReference>